<accession>A0A2Z6SEN3</accession>
<reference evidence="1 2" key="1">
    <citation type="submission" date="2017-11" db="EMBL/GenBank/DDBJ databases">
        <title>The genome of Rhizophagus clarus HR1 reveals common genetic basis of auxotrophy among arbuscular mycorrhizal fungi.</title>
        <authorList>
            <person name="Kobayashi Y."/>
        </authorList>
    </citation>
    <scope>NUCLEOTIDE SEQUENCE [LARGE SCALE GENOMIC DNA]</scope>
    <source>
        <strain evidence="1 2">HR1</strain>
    </source>
</reference>
<keyword evidence="2" id="KW-1185">Reference proteome</keyword>
<gene>
    <name evidence="1" type="ORF">RclHR1_05340003</name>
</gene>
<comment type="caution">
    <text evidence="1">The sequence shown here is derived from an EMBL/GenBank/DDBJ whole genome shotgun (WGS) entry which is preliminary data.</text>
</comment>
<sequence>MTKLFKENTDIYKTTGHNKRICGLILDRVTISESVQFSRIRKFIGEISQLKGLQKYIQSKNVEKSAVDSIKDIRLLEFISIVDFNARAYNDSEEIKAEIKDLDKYLQEIEGGLAYTNENILNIVALLRLNIIQ</sequence>
<dbReference type="EMBL" id="BEXD01003909">
    <property type="protein sequence ID" value="GBC03817.1"/>
    <property type="molecule type" value="Genomic_DNA"/>
</dbReference>
<name>A0A2Z6SEN3_9GLOM</name>
<dbReference type="AlphaFoldDB" id="A0A2Z6SEN3"/>
<evidence type="ECO:0000313" key="1">
    <source>
        <dbReference type="EMBL" id="GBC03817.1"/>
    </source>
</evidence>
<organism evidence="1 2">
    <name type="scientific">Rhizophagus clarus</name>
    <dbReference type="NCBI Taxonomy" id="94130"/>
    <lineage>
        <taxon>Eukaryota</taxon>
        <taxon>Fungi</taxon>
        <taxon>Fungi incertae sedis</taxon>
        <taxon>Mucoromycota</taxon>
        <taxon>Glomeromycotina</taxon>
        <taxon>Glomeromycetes</taxon>
        <taxon>Glomerales</taxon>
        <taxon>Glomeraceae</taxon>
        <taxon>Rhizophagus</taxon>
    </lineage>
</organism>
<proteinExistence type="predicted"/>
<evidence type="ECO:0000313" key="2">
    <source>
        <dbReference type="Proteomes" id="UP000247702"/>
    </source>
</evidence>
<dbReference type="Proteomes" id="UP000247702">
    <property type="component" value="Unassembled WGS sequence"/>
</dbReference>
<protein>
    <submittedName>
        <fullName evidence="1">Uncharacterized protein</fullName>
    </submittedName>
</protein>